<dbReference type="KEGG" id="tco:Theco_3144"/>
<dbReference type="STRING" id="717605.Theco_3144"/>
<organism evidence="3 4">
    <name type="scientific">Thermobacillus composti (strain DSM 18247 / JCM 13945 / KWC4)</name>
    <dbReference type="NCBI Taxonomy" id="717605"/>
    <lineage>
        <taxon>Bacteria</taxon>
        <taxon>Bacillati</taxon>
        <taxon>Bacillota</taxon>
        <taxon>Bacilli</taxon>
        <taxon>Bacillales</taxon>
        <taxon>Paenibacillaceae</taxon>
        <taxon>Thermobacillus</taxon>
    </lineage>
</organism>
<name>L0EJ59_THECK</name>
<evidence type="ECO:0000259" key="2">
    <source>
        <dbReference type="PROSITE" id="PS51832"/>
    </source>
</evidence>
<accession>L0EJ59</accession>
<dbReference type="RefSeq" id="WP_015255933.1">
    <property type="nucleotide sequence ID" value="NC_019897.1"/>
</dbReference>
<dbReference type="SUPFAM" id="SSF109604">
    <property type="entry name" value="HD-domain/PDEase-like"/>
    <property type="match status" value="1"/>
</dbReference>
<dbReference type="eggNOG" id="COG2206">
    <property type="taxonomic scope" value="Bacteria"/>
</dbReference>
<dbReference type="InterPro" id="IPR003607">
    <property type="entry name" value="HD/PDEase_dom"/>
</dbReference>
<dbReference type="NCBIfam" id="TIGR00277">
    <property type="entry name" value="HDIG"/>
    <property type="match status" value="1"/>
</dbReference>
<keyword evidence="4" id="KW-1185">Reference proteome</keyword>
<dbReference type="PROSITE" id="PS51831">
    <property type="entry name" value="HD"/>
    <property type="match status" value="1"/>
</dbReference>
<evidence type="ECO:0000313" key="4">
    <source>
        <dbReference type="Proteomes" id="UP000010795"/>
    </source>
</evidence>
<dbReference type="EMBL" id="CP003255">
    <property type="protein sequence ID" value="AGA59200.1"/>
    <property type="molecule type" value="Genomic_DNA"/>
</dbReference>
<feature type="domain" description="HD" evidence="1">
    <location>
        <begin position="133"/>
        <end position="243"/>
    </location>
</feature>
<dbReference type="PANTHER" id="PTHR43155">
    <property type="entry name" value="CYCLIC DI-GMP PHOSPHODIESTERASE PA4108-RELATED"/>
    <property type="match status" value="1"/>
</dbReference>
<dbReference type="InterPro" id="IPR006674">
    <property type="entry name" value="HD_domain"/>
</dbReference>
<dbReference type="Proteomes" id="UP000010795">
    <property type="component" value="Chromosome"/>
</dbReference>
<dbReference type="Gene3D" id="1.10.3210.10">
    <property type="entry name" value="Hypothetical protein af1432"/>
    <property type="match status" value="1"/>
</dbReference>
<dbReference type="HOGENOM" id="CLU_000445_92_1_9"/>
<sequence>MEWIFIRWVPTSELEEGDRLGRPLYTTDGRLILSSGQVLTWRMISGLIRMNVEGAYIDNRRPNEVSTSPVNQLDVLRAAAFEAVRGFFNSVAESERLEPRPIMRLANDIVRHVLTEADGGFQMKEHRTEAAYLYAHSVNVCLLAVMTGMKLGYSDLQLKTLAIGALLHDIGRVSKHAVNPEYDHPRVGFDLMRRYPELPLLSAHVVLQHHEKVNGTGYPLGVQGEQFRQAAQIVAVANDYDHFVNEIGENRLPHEGIEYIMSKVDTHYHISVVRAFVQSVTPYPVGTMVRLSNGMVGTVVEMHKGQPSRPVIQTHDHGLRIDLMHFPTEFIEEVILEPGAAAV</sequence>
<evidence type="ECO:0000259" key="1">
    <source>
        <dbReference type="PROSITE" id="PS51831"/>
    </source>
</evidence>
<protein>
    <submittedName>
        <fullName evidence="3">Putative domain HDIG-containing protein</fullName>
    </submittedName>
</protein>
<dbReference type="PANTHER" id="PTHR43155:SF2">
    <property type="entry name" value="CYCLIC DI-GMP PHOSPHODIESTERASE PA4108"/>
    <property type="match status" value="1"/>
</dbReference>
<evidence type="ECO:0000313" key="3">
    <source>
        <dbReference type="EMBL" id="AGA59200.1"/>
    </source>
</evidence>
<dbReference type="OrthoDB" id="9759601at2"/>
<dbReference type="AlphaFoldDB" id="L0EJ59"/>
<dbReference type="PROSITE" id="PS51832">
    <property type="entry name" value="HD_GYP"/>
    <property type="match status" value="1"/>
</dbReference>
<proteinExistence type="predicted"/>
<feature type="domain" description="HD-GYP" evidence="2">
    <location>
        <begin position="94"/>
        <end position="292"/>
    </location>
</feature>
<dbReference type="InterPro" id="IPR037522">
    <property type="entry name" value="HD_GYP_dom"/>
</dbReference>
<dbReference type="Pfam" id="PF01966">
    <property type="entry name" value="HD"/>
    <property type="match status" value="1"/>
</dbReference>
<gene>
    <name evidence="3" type="ordered locus">Theco_3144</name>
</gene>
<reference evidence="4" key="1">
    <citation type="submission" date="2012-01" db="EMBL/GenBank/DDBJ databases">
        <title>Complete sequence of chromosome of Thermobacillus composti KWC4.</title>
        <authorList>
            <person name="Lucas S."/>
            <person name="Han J."/>
            <person name="Lapidus A."/>
            <person name="Cheng J.-F."/>
            <person name="Goodwin L."/>
            <person name="Pitluck S."/>
            <person name="Peters L."/>
            <person name="Ovchinnikova G."/>
            <person name="Teshima H."/>
            <person name="Detter J.C."/>
            <person name="Han C."/>
            <person name="Tapia R."/>
            <person name="Land M."/>
            <person name="Hauser L."/>
            <person name="Kyrpides N."/>
            <person name="Ivanova N."/>
            <person name="Pagani I."/>
            <person name="Anderson I."/>
            <person name="Woyke T."/>
        </authorList>
    </citation>
    <scope>NUCLEOTIDE SEQUENCE [LARGE SCALE GENOMIC DNA]</scope>
    <source>
        <strain evidence="4">DSM 18247 / JCM 13945 / KWC4</strain>
    </source>
</reference>
<dbReference type="SMART" id="SM00471">
    <property type="entry name" value="HDc"/>
    <property type="match status" value="1"/>
</dbReference>
<dbReference type="InterPro" id="IPR006675">
    <property type="entry name" value="HDIG_dom"/>
</dbReference>
<dbReference type="CDD" id="cd00077">
    <property type="entry name" value="HDc"/>
    <property type="match status" value="1"/>
</dbReference>